<dbReference type="PANTHER" id="PTHR23088:SF27">
    <property type="entry name" value="DEAMINATED GLUTATHIONE AMIDASE"/>
    <property type="match status" value="1"/>
</dbReference>
<keyword evidence="4" id="KW-1185">Reference proteome</keyword>
<dbReference type="Gene3D" id="3.60.110.10">
    <property type="entry name" value="Carbon-nitrogen hydrolase"/>
    <property type="match status" value="1"/>
</dbReference>
<evidence type="ECO:0000313" key="4">
    <source>
        <dbReference type="Proteomes" id="UP000831537"/>
    </source>
</evidence>
<reference evidence="3 4" key="1">
    <citation type="submission" date="2022-04" db="EMBL/GenBank/DDBJ databases">
        <title>Gracilibacillus sp. isolated from saltern.</title>
        <authorList>
            <person name="Won M."/>
            <person name="Lee C.-M."/>
            <person name="Woen H.-Y."/>
            <person name="Kwon S.-W."/>
        </authorList>
    </citation>
    <scope>NUCLEOTIDE SEQUENCE [LARGE SCALE GENOMIC DNA]</scope>
    <source>
        <strain evidence="3 4">SSPM10-3</strain>
    </source>
</reference>
<dbReference type="GO" id="GO:0016787">
    <property type="term" value="F:hydrolase activity"/>
    <property type="evidence" value="ECO:0007669"/>
    <property type="project" value="UniProtKB-KW"/>
</dbReference>
<proteinExistence type="inferred from homology"/>
<feature type="domain" description="CN hydrolase" evidence="2">
    <location>
        <begin position="1"/>
        <end position="240"/>
    </location>
</feature>
<dbReference type="EMBL" id="CP095071">
    <property type="protein sequence ID" value="UOQ87555.1"/>
    <property type="molecule type" value="Genomic_DNA"/>
</dbReference>
<organism evidence="3 4">
    <name type="scientific">Gracilibacillus salinarum</name>
    <dbReference type="NCBI Taxonomy" id="2932255"/>
    <lineage>
        <taxon>Bacteria</taxon>
        <taxon>Bacillati</taxon>
        <taxon>Bacillota</taxon>
        <taxon>Bacilli</taxon>
        <taxon>Bacillales</taxon>
        <taxon>Bacillaceae</taxon>
        <taxon>Gracilibacillus</taxon>
    </lineage>
</organism>
<comment type="similarity">
    <text evidence="1">Belongs to the carbon-nitrogen hydrolase superfamily. NIT1/NIT2 family.</text>
</comment>
<dbReference type="Pfam" id="PF00795">
    <property type="entry name" value="CN_hydrolase"/>
    <property type="match status" value="1"/>
</dbReference>
<dbReference type="InterPro" id="IPR036526">
    <property type="entry name" value="C-N_Hydrolase_sf"/>
</dbReference>
<dbReference type="Proteomes" id="UP000831537">
    <property type="component" value="Chromosome"/>
</dbReference>
<gene>
    <name evidence="3" type="ORF">MUN87_20295</name>
</gene>
<dbReference type="PROSITE" id="PS01227">
    <property type="entry name" value="UPF0012"/>
    <property type="match status" value="1"/>
</dbReference>
<dbReference type="PROSITE" id="PS50263">
    <property type="entry name" value="CN_HYDROLASE"/>
    <property type="match status" value="1"/>
</dbReference>
<sequence>MEYLIYQMDVVVANPQANREKIKQWFETDVTNTKVDTVVLPEMWNTGYALDQLESIADDDGSVTIPFLSDLAKKYQVNVIGGSIANRKQDGIYNTSFVFNRLGELVHQYDKIHLVPMLDEPKYLKGGCDKGELFELDGVKMGIVICYDLRFPELIRSLALQGAEVMHVVAQWPASRQTHWHYLLFARAIENQCYMIAANASGTCDGTDFAGESLVISPSGEAIATGPARTEATIRAEIMLENVRKIRNEIPVFTSRVPYLYGE</sequence>
<dbReference type="SUPFAM" id="SSF56317">
    <property type="entry name" value="Carbon-nitrogen hydrolase"/>
    <property type="match status" value="1"/>
</dbReference>
<protein>
    <submittedName>
        <fullName evidence="3">Carbon-nitrogen family hydrolase</fullName>
    </submittedName>
</protein>
<evidence type="ECO:0000256" key="1">
    <source>
        <dbReference type="ARBA" id="ARBA00010613"/>
    </source>
</evidence>
<accession>A0ABY4GTU6</accession>
<dbReference type="PANTHER" id="PTHR23088">
    <property type="entry name" value="NITRILASE-RELATED"/>
    <property type="match status" value="1"/>
</dbReference>
<evidence type="ECO:0000313" key="3">
    <source>
        <dbReference type="EMBL" id="UOQ87555.1"/>
    </source>
</evidence>
<dbReference type="CDD" id="cd07583">
    <property type="entry name" value="nitrilase_5"/>
    <property type="match status" value="1"/>
</dbReference>
<evidence type="ECO:0000259" key="2">
    <source>
        <dbReference type="PROSITE" id="PS50263"/>
    </source>
</evidence>
<dbReference type="InterPro" id="IPR001110">
    <property type="entry name" value="UPF0012_CS"/>
</dbReference>
<keyword evidence="3" id="KW-0378">Hydrolase</keyword>
<dbReference type="InterPro" id="IPR003010">
    <property type="entry name" value="C-N_Hydrolase"/>
</dbReference>
<name>A0ABY4GTU6_9BACI</name>